<proteinExistence type="predicted"/>
<dbReference type="Proteomes" id="UP000235036">
    <property type="component" value="Unassembled WGS sequence"/>
</dbReference>
<dbReference type="AlphaFoldDB" id="A0A2N6K4P4"/>
<keyword evidence="2" id="KW-1185">Reference proteome</keyword>
<comment type="caution">
    <text evidence="1">The sequence shown here is derived from an EMBL/GenBank/DDBJ whole genome shotgun (WGS) entry which is preliminary data.</text>
</comment>
<evidence type="ECO:0000313" key="1">
    <source>
        <dbReference type="EMBL" id="PLZ91169.1"/>
    </source>
</evidence>
<reference evidence="1 2" key="1">
    <citation type="submission" date="2017-08" db="EMBL/GenBank/DDBJ databases">
        <title>Genomes of Fischerella (Mastigocladus) sp. strains.</title>
        <authorList>
            <person name="Miller S.R."/>
        </authorList>
    </citation>
    <scope>NUCLEOTIDE SEQUENCE [LARGE SCALE GENOMIC DNA]</scope>
    <source>
        <strain evidence="1 2">CCMEE 5323</strain>
    </source>
</reference>
<organism evidence="1 2">
    <name type="scientific">Fischerella muscicola CCMEE 5323</name>
    <dbReference type="NCBI Taxonomy" id="2019572"/>
    <lineage>
        <taxon>Bacteria</taxon>
        <taxon>Bacillati</taxon>
        <taxon>Cyanobacteriota</taxon>
        <taxon>Cyanophyceae</taxon>
        <taxon>Nostocales</taxon>
        <taxon>Hapalosiphonaceae</taxon>
        <taxon>Fischerella</taxon>
    </lineage>
</organism>
<dbReference type="EMBL" id="NRQW01000189">
    <property type="protein sequence ID" value="PLZ91169.1"/>
    <property type="molecule type" value="Genomic_DNA"/>
</dbReference>
<protein>
    <submittedName>
        <fullName evidence="1">Uncharacterized protein</fullName>
    </submittedName>
</protein>
<gene>
    <name evidence="1" type="ORF">CEN44_09265</name>
</gene>
<name>A0A2N6K4P4_FISMU</name>
<accession>A0A2N6K4P4</accession>
<sequence length="62" mass="6702">MHTDQKEPGASYTLQNFAFCLDSNLTPATPPLFLARRGGGGEIFHGKAREIFSSGLPSAFNM</sequence>
<evidence type="ECO:0000313" key="2">
    <source>
        <dbReference type="Proteomes" id="UP000235036"/>
    </source>
</evidence>